<dbReference type="EMBL" id="ML986767">
    <property type="protein sequence ID" value="KAF2258374.1"/>
    <property type="molecule type" value="Genomic_DNA"/>
</dbReference>
<feature type="region of interest" description="Disordered" evidence="4">
    <location>
        <begin position="166"/>
        <end position="189"/>
    </location>
</feature>
<organism evidence="5 6">
    <name type="scientific">Lojkania enalia</name>
    <dbReference type="NCBI Taxonomy" id="147567"/>
    <lineage>
        <taxon>Eukaryota</taxon>
        <taxon>Fungi</taxon>
        <taxon>Dikarya</taxon>
        <taxon>Ascomycota</taxon>
        <taxon>Pezizomycotina</taxon>
        <taxon>Dothideomycetes</taxon>
        <taxon>Pleosporomycetidae</taxon>
        <taxon>Pleosporales</taxon>
        <taxon>Pleosporales incertae sedis</taxon>
        <taxon>Lojkania</taxon>
    </lineage>
</organism>
<gene>
    <name evidence="5" type="ORF">CC78DRAFT_124873</name>
</gene>
<keyword evidence="1" id="KW-0677">Repeat</keyword>
<name>A0A9P4N144_9PLEO</name>
<protein>
    <submittedName>
        <fullName evidence="5">Ankyrin</fullName>
    </submittedName>
</protein>
<feature type="repeat" description="ANK" evidence="3">
    <location>
        <begin position="358"/>
        <end position="390"/>
    </location>
</feature>
<dbReference type="InterPro" id="IPR002110">
    <property type="entry name" value="Ankyrin_rpt"/>
</dbReference>
<evidence type="ECO:0000256" key="4">
    <source>
        <dbReference type="SAM" id="MobiDB-lite"/>
    </source>
</evidence>
<dbReference type="PROSITE" id="PS50088">
    <property type="entry name" value="ANK_REPEAT"/>
    <property type="match status" value="1"/>
</dbReference>
<evidence type="ECO:0000313" key="5">
    <source>
        <dbReference type="EMBL" id="KAF2258374.1"/>
    </source>
</evidence>
<dbReference type="InterPro" id="IPR036770">
    <property type="entry name" value="Ankyrin_rpt-contain_sf"/>
</dbReference>
<feature type="compositionally biased region" description="Polar residues" evidence="4">
    <location>
        <begin position="8"/>
        <end position="47"/>
    </location>
</feature>
<dbReference type="OrthoDB" id="9995210at2759"/>
<keyword evidence="2 3" id="KW-0040">ANK repeat</keyword>
<feature type="region of interest" description="Disordered" evidence="4">
    <location>
        <begin position="1"/>
        <end position="105"/>
    </location>
</feature>
<keyword evidence="6" id="KW-1185">Reference proteome</keyword>
<dbReference type="InterPro" id="IPR050745">
    <property type="entry name" value="Multifunctional_regulatory"/>
</dbReference>
<accession>A0A9P4N144</accession>
<proteinExistence type="predicted"/>
<comment type="caution">
    <text evidence="5">The sequence shown here is derived from an EMBL/GenBank/DDBJ whole genome shotgun (WGS) entry which is preliminary data.</text>
</comment>
<feature type="compositionally biased region" description="Polar residues" evidence="4">
    <location>
        <begin position="127"/>
        <end position="150"/>
    </location>
</feature>
<feature type="region of interest" description="Disordered" evidence="4">
    <location>
        <begin position="126"/>
        <end position="150"/>
    </location>
</feature>
<dbReference type="SMART" id="SM00248">
    <property type="entry name" value="ANK"/>
    <property type="match status" value="3"/>
</dbReference>
<feature type="compositionally biased region" description="Polar residues" evidence="4">
    <location>
        <begin position="178"/>
        <end position="189"/>
    </location>
</feature>
<evidence type="ECO:0000313" key="6">
    <source>
        <dbReference type="Proteomes" id="UP000800093"/>
    </source>
</evidence>
<feature type="compositionally biased region" description="Polar residues" evidence="4">
    <location>
        <begin position="70"/>
        <end position="82"/>
    </location>
</feature>
<sequence>MARESPHHNSNNPSKAISKTPQLLSEDLVQQTPGDAITSQEPIQHQPNPSPELYESTRQDEIDQEASAERQITTLAKASSLGSADPSPPYPGDKTQQEPTEKNPGVTPEIWAQFQEFQAFKAMVDMRNSQQEPTPIPQVPQNDEPQSANVTNPETTAAVTLDVGQLHSGRASAEHTAPETQPKSPSKIQQELVIEKDIIIKNNMAMATTTIAVQEVAGLITPPTEDLPPTPTPQSFILEEQMMPSPTENLASTPMPQSFVPEEKMTLPLTPIREDPQLTSQLLEACEKRDVPTIQTLLTNPHLLDLTATGPKGKTLLHLALGTRRLNSSPEELHSLNEAIRLLCAAGIPLNASDASRDESAPLHICATYYFTEAAGHLLDAGADPNVVDKKGRTPLYLIAGDSKPDIELARMLRLKGGNLGGKMFRKQAKPSEKQATVWALIGI</sequence>
<dbReference type="PANTHER" id="PTHR24189:SF50">
    <property type="entry name" value="ANKYRIN REPEAT AND SOCS BOX PROTEIN 2"/>
    <property type="match status" value="1"/>
</dbReference>
<dbReference type="AlphaFoldDB" id="A0A9P4N144"/>
<evidence type="ECO:0000256" key="2">
    <source>
        <dbReference type="ARBA" id="ARBA00023043"/>
    </source>
</evidence>
<dbReference type="Pfam" id="PF00023">
    <property type="entry name" value="Ank"/>
    <property type="match status" value="1"/>
</dbReference>
<dbReference type="PANTHER" id="PTHR24189">
    <property type="entry name" value="MYOTROPHIN"/>
    <property type="match status" value="1"/>
</dbReference>
<dbReference type="Gene3D" id="1.25.40.20">
    <property type="entry name" value="Ankyrin repeat-containing domain"/>
    <property type="match status" value="1"/>
</dbReference>
<evidence type="ECO:0000256" key="3">
    <source>
        <dbReference type="PROSITE-ProRule" id="PRU00023"/>
    </source>
</evidence>
<dbReference type="Proteomes" id="UP000800093">
    <property type="component" value="Unassembled WGS sequence"/>
</dbReference>
<evidence type="ECO:0000256" key="1">
    <source>
        <dbReference type="ARBA" id="ARBA00022737"/>
    </source>
</evidence>
<dbReference type="SUPFAM" id="SSF48403">
    <property type="entry name" value="Ankyrin repeat"/>
    <property type="match status" value="1"/>
</dbReference>
<reference evidence="6" key="1">
    <citation type="journal article" date="2020" name="Stud. Mycol.">
        <title>101 Dothideomycetes genomes: A test case for predicting lifestyles and emergence of pathogens.</title>
        <authorList>
            <person name="Haridas S."/>
            <person name="Albert R."/>
            <person name="Binder M."/>
            <person name="Bloem J."/>
            <person name="LaButti K."/>
            <person name="Salamov A."/>
            <person name="Andreopoulos B."/>
            <person name="Baker S."/>
            <person name="Barry K."/>
            <person name="Bills G."/>
            <person name="Bluhm B."/>
            <person name="Cannon C."/>
            <person name="Castanera R."/>
            <person name="Culley D."/>
            <person name="Daum C."/>
            <person name="Ezra D."/>
            <person name="Gonzalez J."/>
            <person name="Henrissat B."/>
            <person name="Kuo A."/>
            <person name="Liang C."/>
            <person name="Lipzen A."/>
            <person name="Lutzoni F."/>
            <person name="Magnuson J."/>
            <person name="Mondo S."/>
            <person name="Nolan M."/>
            <person name="Ohm R."/>
            <person name="Pangilinan J."/>
            <person name="Park H.-J."/>
            <person name="Ramirez L."/>
            <person name="Alfaro M."/>
            <person name="Sun H."/>
            <person name="Tritt A."/>
            <person name="Yoshinaga Y."/>
            <person name="Zwiers L.-H."/>
            <person name="Turgeon B."/>
            <person name="Goodwin S."/>
            <person name="Spatafora J."/>
            <person name="Crous P."/>
            <person name="Grigoriev I."/>
        </authorList>
    </citation>
    <scope>NUCLEOTIDE SEQUENCE [LARGE SCALE GENOMIC DNA]</scope>
    <source>
        <strain evidence="6">CBS 304.66</strain>
    </source>
</reference>